<evidence type="ECO:0000256" key="1">
    <source>
        <dbReference type="SAM" id="MobiDB-lite"/>
    </source>
</evidence>
<protein>
    <submittedName>
        <fullName evidence="2">Uncharacterized protein</fullName>
    </submittedName>
</protein>
<accession>A0ABR9VPT5</accession>
<gene>
    <name evidence="2" type="ORF">IQ217_05695</name>
</gene>
<organism evidence="2 3">
    <name type="scientific">Synechocystis salina LEGE 00031</name>
    <dbReference type="NCBI Taxonomy" id="1828736"/>
    <lineage>
        <taxon>Bacteria</taxon>
        <taxon>Bacillati</taxon>
        <taxon>Cyanobacteriota</taxon>
        <taxon>Cyanophyceae</taxon>
        <taxon>Synechococcales</taxon>
        <taxon>Merismopediaceae</taxon>
        <taxon>Synechocystis</taxon>
    </lineage>
</organism>
<reference evidence="2 3" key="1">
    <citation type="submission" date="2020-10" db="EMBL/GenBank/DDBJ databases">
        <authorList>
            <person name="Castelo-Branco R."/>
            <person name="Eusebio N."/>
            <person name="Adriana R."/>
            <person name="Vieira A."/>
            <person name="Brugerolle De Fraissinette N."/>
            <person name="Rezende De Castro R."/>
            <person name="Schneider M.P."/>
            <person name="Vasconcelos V."/>
            <person name="Leao P.N."/>
        </authorList>
    </citation>
    <scope>NUCLEOTIDE SEQUENCE [LARGE SCALE GENOMIC DNA]</scope>
    <source>
        <strain evidence="2 3">LEGE 00031</strain>
    </source>
</reference>
<dbReference type="Proteomes" id="UP000658720">
    <property type="component" value="Unassembled WGS sequence"/>
</dbReference>
<proteinExistence type="predicted"/>
<evidence type="ECO:0000313" key="3">
    <source>
        <dbReference type="Proteomes" id="UP000658720"/>
    </source>
</evidence>
<comment type="caution">
    <text evidence="2">The sequence shown here is derived from an EMBL/GenBank/DDBJ whole genome shotgun (WGS) entry which is preliminary data.</text>
</comment>
<name>A0ABR9VPT5_9SYNC</name>
<feature type="region of interest" description="Disordered" evidence="1">
    <location>
        <begin position="1"/>
        <end position="62"/>
    </location>
</feature>
<evidence type="ECO:0000313" key="2">
    <source>
        <dbReference type="EMBL" id="MBE9253365.1"/>
    </source>
</evidence>
<feature type="compositionally biased region" description="Polar residues" evidence="1">
    <location>
        <begin position="1"/>
        <end position="24"/>
    </location>
</feature>
<dbReference type="RefSeq" id="WP_190598577.1">
    <property type="nucleotide sequence ID" value="NZ_JADEVV010000012.1"/>
</dbReference>
<dbReference type="EMBL" id="JADEVV010000012">
    <property type="protein sequence ID" value="MBE9253365.1"/>
    <property type="molecule type" value="Genomic_DNA"/>
</dbReference>
<sequence>MTEEQQGPNTTPSEETTSKASTTNRGRRPRAGSSKDESALVKPKHIGGLDLLPTPKGMPTNRPIEASKIHVVSTYGSMGATRPVGASTMEVSSTMTVSGNRPIALSHLHISEITAGNRPVASNEIDDPNTLMGYLD</sequence>
<keyword evidence="3" id="KW-1185">Reference proteome</keyword>